<dbReference type="EMBL" id="BEYU01000115">
    <property type="protein sequence ID" value="GBG32101.1"/>
    <property type="molecule type" value="Genomic_DNA"/>
</dbReference>
<name>A0A2R5GUP6_9STRA</name>
<feature type="transmembrane region" description="Helical" evidence="1">
    <location>
        <begin position="137"/>
        <end position="159"/>
    </location>
</feature>
<keyword evidence="3" id="KW-1185">Reference proteome</keyword>
<gene>
    <name evidence="2" type="ORF">FCC1311_083262</name>
</gene>
<dbReference type="InParanoid" id="A0A2R5GUP6"/>
<dbReference type="Proteomes" id="UP000241890">
    <property type="component" value="Unassembled WGS sequence"/>
</dbReference>
<feature type="transmembrane region" description="Helical" evidence="1">
    <location>
        <begin position="179"/>
        <end position="197"/>
    </location>
</feature>
<accession>A0A2R5GUP6</accession>
<dbReference type="AlphaFoldDB" id="A0A2R5GUP6"/>
<evidence type="ECO:0000313" key="2">
    <source>
        <dbReference type="EMBL" id="GBG32101.1"/>
    </source>
</evidence>
<evidence type="ECO:0000256" key="1">
    <source>
        <dbReference type="SAM" id="Phobius"/>
    </source>
</evidence>
<keyword evidence="1" id="KW-0472">Membrane</keyword>
<feature type="transmembrane region" description="Helical" evidence="1">
    <location>
        <begin position="244"/>
        <end position="261"/>
    </location>
</feature>
<feature type="transmembrane region" description="Helical" evidence="1">
    <location>
        <begin position="45"/>
        <end position="63"/>
    </location>
</feature>
<sequence>MNGMQSVQAVQTVCTAGAAVFLLFAPEVATDMIPEMAVPHSAGYRLTGLLLIGLTLIYAAGVVTNDYMLAAATSLGRLTTIPMIIAAIMLLRAPPVLALSVVPDVLLALVAFYFVQKEGAHLIQARGLDSEESKPELLARLFLAFAGGLDMVEGAFMVADPTKYSEYPIIANPYLLKGPKFFGLRIYGCALFIIGGYQLASMASRSPGLIYAACGAYHLIFAAGLYFLAPLIGDPQLGKEINHPLYHVPLGLLVFIFAINIPRSAAVAPPASEHTKKE</sequence>
<keyword evidence="1" id="KW-1133">Transmembrane helix</keyword>
<comment type="caution">
    <text evidence="2">The sequence shown here is derived from an EMBL/GenBank/DDBJ whole genome shotgun (WGS) entry which is preliminary data.</text>
</comment>
<keyword evidence="1" id="KW-0812">Transmembrane</keyword>
<protein>
    <submittedName>
        <fullName evidence="2">Uncharacterized protein</fullName>
    </submittedName>
</protein>
<proteinExistence type="predicted"/>
<feature type="transmembrane region" description="Helical" evidence="1">
    <location>
        <begin position="209"/>
        <end position="232"/>
    </location>
</feature>
<organism evidence="2 3">
    <name type="scientific">Hondaea fermentalgiana</name>
    <dbReference type="NCBI Taxonomy" id="2315210"/>
    <lineage>
        <taxon>Eukaryota</taxon>
        <taxon>Sar</taxon>
        <taxon>Stramenopiles</taxon>
        <taxon>Bigyra</taxon>
        <taxon>Labyrinthulomycetes</taxon>
        <taxon>Thraustochytrida</taxon>
        <taxon>Thraustochytriidae</taxon>
        <taxon>Hondaea</taxon>
    </lineage>
</organism>
<feature type="transmembrane region" description="Helical" evidence="1">
    <location>
        <begin position="75"/>
        <end position="91"/>
    </location>
</feature>
<reference evidence="2 3" key="1">
    <citation type="submission" date="2017-12" db="EMBL/GenBank/DDBJ databases">
        <title>Sequencing, de novo assembly and annotation of complete genome of a new Thraustochytrid species, strain FCC1311.</title>
        <authorList>
            <person name="Sedici K."/>
            <person name="Godart F."/>
            <person name="Aiese Cigliano R."/>
            <person name="Sanseverino W."/>
            <person name="Barakat M."/>
            <person name="Ortet P."/>
            <person name="Marechal E."/>
            <person name="Cagnac O."/>
            <person name="Amato A."/>
        </authorList>
    </citation>
    <scope>NUCLEOTIDE SEQUENCE [LARGE SCALE GENOMIC DNA]</scope>
</reference>
<feature type="transmembrane region" description="Helical" evidence="1">
    <location>
        <begin position="97"/>
        <end position="116"/>
    </location>
</feature>
<evidence type="ECO:0000313" key="3">
    <source>
        <dbReference type="Proteomes" id="UP000241890"/>
    </source>
</evidence>